<feature type="region of interest" description="Disordered" evidence="1">
    <location>
        <begin position="33"/>
        <end position="59"/>
    </location>
</feature>
<name>A0ABT1HM26_STRSD</name>
<sequence length="59" mass="6420">MAMRCSVADLHLVEHYLTTRFLRRVAPHSPYRTVVTRGSRPSQLRGSVVAAGSAVNPGS</sequence>
<evidence type="ECO:0000313" key="3">
    <source>
        <dbReference type="Proteomes" id="UP001205311"/>
    </source>
</evidence>
<reference evidence="2 3" key="1">
    <citation type="submission" date="2022-06" db="EMBL/GenBank/DDBJ databases">
        <title>Genomic Encyclopedia of Archaeal and Bacterial Type Strains, Phase II (KMG-II): from individual species to whole genera.</title>
        <authorList>
            <person name="Goeker M."/>
        </authorList>
    </citation>
    <scope>NUCLEOTIDE SEQUENCE [LARGE SCALE GENOMIC DNA]</scope>
    <source>
        <strain evidence="2 3">DSM 40477</strain>
    </source>
</reference>
<accession>A0ABT1HM26</accession>
<proteinExistence type="predicted"/>
<protein>
    <submittedName>
        <fullName evidence="2">Uncharacterized protein</fullName>
    </submittedName>
</protein>
<keyword evidence="3" id="KW-1185">Reference proteome</keyword>
<dbReference type="EMBL" id="JAMTCP010000001">
    <property type="protein sequence ID" value="MCP2256561.1"/>
    <property type="molecule type" value="Genomic_DNA"/>
</dbReference>
<dbReference type="Proteomes" id="UP001205311">
    <property type="component" value="Unassembled WGS sequence"/>
</dbReference>
<gene>
    <name evidence="2" type="ORF">LX15_000244</name>
</gene>
<evidence type="ECO:0000313" key="2">
    <source>
        <dbReference type="EMBL" id="MCP2256561.1"/>
    </source>
</evidence>
<comment type="caution">
    <text evidence="2">The sequence shown here is derived from an EMBL/GenBank/DDBJ whole genome shotgun (WGS) entry which is preliminary data.</text>
</comment>
<organism evidence="2 3">
    <name type="scientific">Streptoalloteichus tenebrarius (strain ATCC 17920 / DSM 40477 / JCM 4838 / CBS 697.72 / NBRC 16177 / NCIMB 11028 / NRRL B-12390 / A12253. 1 / ISP 5477)</name>
    <name type="common">Streptomyces tenebrarius</name>
    <dbReference type="NCBI Taxonomy" id="1933"/>
    <lineage>
        <taxon>Bacteria</taxon>
        <taxon>Bacillati</taxon>
        <taxon>Actinomycetota</taxon>
        <taxon>Actinomycetes</taxon>
        <taxon>Pseudonocardiales</taxon>
        <taxon>Pseudonocardiaceae</taxon>
        <taxon>Streptoalloteichus</taxon>
    </lineage>
</organism>
<evidence type="ECO:0000256" key="1">
    <source>
        <dbReference type="SAM" id="MobiDB-lite"/>
    </source>
</evidence>